<evidence type="ECO:0000256" key="2">
    <source>
        <dbReference type="SAM" id="MobiDB-lite"/>
    </source>
</evidence>
<feature type="region of interest" description="Disordered" evidence="2">
    <location>
        <begin position="21"/>
        <end position="73"/>
    </location>
</feature>
<keyword evidence="1" id="KW-0175">Coiled coil</keyword>
<dbReference type="OMA" id="ICMFIAN"/>
<dbReference type="InParanoid" id="G0NKI6"/>
<dbReference type="EMBL" id="GL379900">
    <property type="protein sequence ID" value="EGT32974.1"/>
    <property type="molecule type" value="Genomic_DNA"/>
</dbReference>
<reference evidence="4" key="1">
    <citation type="submission" date="2011-07" db="EMBL/GenBank/DDBJ databases">
        <authorList>
            <consortium name="Caenorhabditis brenneri Sequencing and Analysis Consortium"/>
            <person name="Wilson R.K."/>
        </authorList>
    </citation>
    <scope>NUCLEOTIDE SEQUENCE [LARGE SCALE GENOMIC DNA]</scope>
    <source>
        <strain evidence="4">PB2801</strain>
    </source>
</reference>
<sequence>MVFTPKRKATAIESLKLANKKRRELNERLQNDGADVSEEAQEPAESCQRQQSFDLGGSCENSETKSAERSTSRNFRSNFSEMVIDDHNHEPEVYETIFPLIESQQLLQFHSDMPFDDPPVSSSVTSSNNELIRISQLEIIVQEKDDELAFASEELYSTRDEIIMIRKKVDKLEKDKENIIIRIRKVQLSRDDYRIKADSLSKKSRKPTKMVTFLKSYGKRFTARKSTTVYKYSELENHTSKKRRQLNAILVLKDIAKEEDITVLLNDIIKFCDKSEELSFKFKLSLWESVVLKSKCQLAGHQLEVMKQLFVKFTGKDVLPPVKLTCQLANQSSKIELFQESVIRDKNKNVAVVTCVNLEQLISWRLSEIGSDLVFDQFTGDQIVIGLCGDSGGGNTKFCLIFGNLEHPNSVENVITVAVYDGPDTAECMQKYIPNVIQQFDNLKSISYTVNGVLNTRTVRTIIVGDFKMVAECLTHKNSSANFNCFYCVAENFRGDRMKLKDVDVSKKSDSRTLASFFQFAKTGAFGVHKGSGPLFKSVHLFDYLAGMLHLVTGVFKRYVFEPLWVYAVRYDNTTSFVIQSDKTKTTTLADEKVQQLQLKYNSCSDRQKKAALYSELKKLKKERLELDSVLSGTSGGKWKELEECWEQIGASRQAFFQTYSGNHTRKLLTPAAIEKTFKVFETMMDDTLYGLRGVMEELAVIMSLSANRLLSQTDLDKLENSIFRLSLYLADCAPEDTVTLKLHVLLFHTHDTACSHGTLGRVTEQGVECKHSQWNRIDRRFSSTRKTETRWLMNTREMLCVTVAADFLKALRTASRLTV</sequence>
<evidence type="ECO:0000313" key="3">
    <source>
        <dbReference type="EMBL" id="EGT32974.1"/>
    </source>
</evidence>
<dbReference type="OrthoDB" id="5871610at2759"/>
<dbReference type="PANTHER" id="PTHR31424">
    <property type="entry name" value="PROTEIN CBG23806"/>
    <property type="match status" value="1"/>
</dbReference>
<dbReference type="Proteomes" id="UP000008068">
    <property type="component" value="Unassembled WGS sequence"/>
</dbReference>
<keyword evidence="4" id="KW-1185">Reference proteome</keyword>
<accession>G0NKI6</accession>
<dbReference type="Pfam" id="PF06918">
    <property type="entry name" value="DUF1280"/>
    <property type="match status" value="1"/>
</dbReference>
<dbReference type="InterPro" id="IPR009689">
    <property type="entry name" value="DUF1280"/>
</dbReference>
<gene>
    <name evidence="3" type="ORF">CAEBREN_05710</name>
</gene>
<dbReference type="eggNOG" id="ENOG502QRBM">
    <property type="taxonomic scope" value="Eukaryota"/>
</dbReference>
<protein>
    <submittedName>
        <fullName evidence="3">Uncharacterized protein</fullName>
    </submittedName>
</protein>
<dbReference type="HOGENOM" id="CLU_015719_0_0_1"/>
<feature type="compositionally biased region" description="Basic and acidic residues" evidence="2">
    <location>
        <begin position="62"/>
        <end position="71"/>
    </location>
</feature>
<feature type="coiled-coil region" evidence="1">
    <location>
        <begin position="134"/>
        <end position="189"/>
    </location>
</feature>
<evidence type="ECO:0000256" key="1">
    <source>
        <dbReference type="SAM" id="Coils"/>
    </source>
</evidence>
<evidence type="ECO:0000313" key="4">
    <source>
        <dbReference type="Proteomes" id="UP000008068"/>
    </source>
</evidence>
<proteinExistence type="predicted"/>
<dbReference type="PANTHER" id="PTHR31424:SF3">
    <property type="entry name" value="RING-TYPE DOMAIN-CONTAINING PROTEIN"/>
    <property type="match status" value="1"/>
</dbReference>
<dbReference type="AlphaFoldDB" id="G0NKI6"/>
<name>G0NKI6_CAEBE</name>
<organism evidence="4">
    <name type="scientific">Caenorhabditis brenneri</name>
    <name type="common">Nematode worm</name>
    <dbReference type="NCBI Taxonomy" id="135651"/>
    <lineage>
        <taxon>Eukaryota</taxon>
        <taxon>Metazoa</taxon>
        <taxon>Ecdysozoa</taxon>
        <taxon>Nematoda</taxon>
        <taxon>Chromadorea</taxon>
        <taxon>Rhabditida</taxon>
        <taxon>Rhabditina</taxon>
        <taxon>Rhabditomorpha</taxon>
        <taxon>Rhabditoidea</taxon>
        <taxon>Rhabditidae</taxon>
        <taxon>Peloderinae</taxon>
        <taxon>Caenorhabditis</taxon>
    </lineage>
</organism>